<accession>A0A6J6LIX1</accession>
<reference evidence="2" key="1">
    <citation type="submission" date="2020-05" db="EMBL/GenBank/DDBJ databases">
        <authorList>
            <person name="Chiriac C."/>
            <person name="Salcher M."/>
            <person name="Ghai R."/>
            <person name="Kavagutti S V."/>
        </authorList>
    </citation>
    <scope>NUCLEOTIDE SEQUENCE</scope>
</reference>
<proteinExistence type="predicted"/>
<dbReference type="Pfam" id="PF20376">
    <property type="entry name" value="DUF6671"/>
    <property type="match status" value="1"/>
</dbReference>
<dbReference type="EMBL" id="CAEZWV010000027">
    <property type="protein sequence ID" value="CAB4677835.1"/>
    <property type="molecule type" value="Genomic_DNA"/>
</dbReference>
<organism evidence="2">
    <name type="scientific">freshwater metagenome</name>
    <dbReference type="NCBI Taxonomy" id="449393"/>
    <lineage>
        <taxon>unclassified sequences</taxon>
        <taxon>metagenomes</taxon>
        <taxon>ecological metagenomes</taxon>
    </lineage>
</organism>
<dbReference type="EMBL" id="CAEZWJ010000047">
    <property type="protein sequence ID" value="CAB4660514.1"/>
    <property type="molecule type" value="Genomic_DNA"/>
</dbReference>
<feature type="domain" description="DUF6671" evidence="1">
    <location>
        <begin position="40"/>
        <end position="255"/>
    </location>
</feature>
<dbReference type="AlphaFoldDB" id="A0A6J6LIX1"/>
<protein>
    <submittedName>
        <fullName evidence="2">Unannotated protein</fullName>
    </submittedName>
</protein>
<evidence type="ECO:0000313" key="3">
    <source>
        <dbReference type="EMBL" id="CAB4677835.1"/>
    </source>
</evidence>
<evidence type="ECO:0000313" key="2">
    <source>
        <dbReference type="EMBL" id="CAB4660514.1"/>
    </source>
</evidence>
<dbReference type="InterPro" id="IPR046612">
    <property type="entry name" value="DUF6671"/>
</dbReference>
<gene>
    <name evidence="2" type="ORF">UFOPK2214_01205</name>
    <name evidence="3" type="ORF">UFOPK2295_01228</name>
</gene>
<evidence type="ECO:0000259" key="1">
    <source>
        <dbReference type="Pfam" id="PF20376"/>
    </source>
</evidence>
<sequence length="255" mass="27679">MESAVGLLVREVEADTDALGTFAGEVDRTGGPLETAILKARLGLTATGEKLGLASEGSIGGDSMLPVMVDEEIVVFVNVEDDYEVWESFRSHEIIARSACVTEIDDLDAFLVSADFPNHGLIVRPADGSHSLVHKGIHDFDTLKCLVSDVSRASSDSRVIIETDLRAHHCPSRRENIEAAASKLANRLRALCPTCSTPGWGVVRVNRGLPCRWCATETRLVREQVFGCAACTEEQAQWAAITDSADPQWCERCNP</sequence>
<name>A0A6J6LIX1_9ZZZZ</name>